<dbReference type="InterPro" id="IPR002110">
    <property type="entry name" value="Ankyrin_rpt"/>
</dbReference>
<gene>
    <name evidence="4" type="ORF">HZT40_15690</name>
</gene>
<accession>A0A7L6AUL0</accession>
<name>A0A7L6AUL0_9GAMM</name>
<dbReference type="EMBL" id="CP059265">
    <property type="protein sequence ID" value="QLQ32792.1"/>
    <property type="molecule type" value="Genomic_DNA"/>
</dbReference>
<proteinExistence type="predicted"/>
<dbReference type="AlphaFoldDB" id="A0A7L6AUL0"/>
<reference evidence="4" key="1">
    <citation type="submission" date="2020-06" db="EMBL/GenBank/DDBJ databases">
        <title>Analysis procedures for assessing recovery of high quality, complete, closed genomes from Nanopore long read metagenome sequencing.</title>
        <authorList>
            <person name="Bessarab I."/>
            <person name="Arumugam K."/>
            <person name="Haryono M."/>
            <person name="Liu X."/>
            <person name="Roy S."/>
            <person name="Zuniga-Montanez R.E."/>
            <person name="Qiu G."/>
            <person name="Drautz-Moses D.I."/>
            <person name="Law Y.Y."/>
            <person name="Wuertz S."/>
            <person name="Lauro F.M."/>
            <person name="Huson D.H."/>
            <person name="Williams R.B."/>
        </authorList>
    </citation>
    <scope>NUCLEOTIDE SEQUENCE [LARGE SCALE GENOMIC DNA]</scope>
    <source>
        <strain evidence="4">SSD2</strain>
    </source>
</reference>
<dbReference type="InterPro" id="IPR036770">
    <property type="entry name" value="Ankyrin_rpt-contain_sf"/>
</dbReference>
<dbReference type="Pfam" id="PF12796">
    <property type="entry name" value="Ank_2"/>
    <property type="match status" value="1"/>
</dbReference>
<evidence type="ECO:0000313" key="5">
    <source>
        <dbReference type="Proteomes" id="UP000510621"/>
    </source>
</evidence>
<dbReference type="PROSITE" id="PS50088">
    <property type="entry name" value="ANK_REPEAT"/>
    <property type="match status" value="2"/>
</dbReference>
<keyword evidence="5" id="KW-1185">Reference proteome</keyword>
<dbReference type="Proteomes" id="UP000510621">
    <property type="component" value="Chromosome"/>
</dbReference>
<evidence type="ECO:0000256" key="2">
    <source>
        <dbReference type="ARBA" id="ARBA00023043"/>
    </source>
</evidence>
<dbReference type="PANTHER" id="PTHR24171:SF9">
    <property type="entry name" value="ANKYRIN REPEAT DOMAIN-CONTAINING PROTEIN 39"/>
    <property type="match status" value="1"/>
</dbReference>
<evidence type="ECO:0000256" key="3">
    <source>
        <dbReference type="PROSITE-ProRule" id="PRU00023"/>
    </source>
</evidence>
<dbReference type="PANTHER" id="PTHR24171">
    <property type="entry name" value="ANKYRIN REPEAT DOMAIN-CONTAINING PROTEIN 39-RELATED"/>
    <property type="match status" value="1"/>
</dbReference>
<keyword evidence="2 3" id="KW-0040">ANK repeat</keyword>
<feature type="repeat" description="ANK" evidence="3">
    <location>
        <begin position="146"/>
        <end position="178"/>
    </location>
</feature>
<sequence length="203" mass="20451">MAHNSNTFGMTPAGSFAIVFLTGLLALGLGGCGATTPEKGTLAAQQPTSGAETATGPAVATPTETAAATQTAPPSLSQNELNTKLWDAARAGDANMVTSLLQQGADAKTATASGETALHAAVAAGSLPTVTLLVAHGANVNAATNNGWTPLHHAARFSRPDIANYLRQQGADPKAATNGNPPKTPVQMALDQGDLRTARILGY</sequence>
<dbReference type="SUPFAM" id="SSF48403">
    <property type="entry name" value="Ankyrin repeat"/>
    <property type="match status" value="1"/>
</dbReference>
<dbReference type="PROSITE" id="PS50297">
    <property type="entry name" value="ANK_REP_REGION"/>
    <property type="match status" value="2"/>
</dbReference>
<dbReference type="KEGG" id="this:HZT40_15690"/>
<feature type="repeat" description="ANK" evidence="3">
    <location>
        <begin position="113"/>
        <end position="145"/>
    </location>
</feature>
<organism evidence="4 5">
    <name type="scientific">Candidatus Thiothrix singaporensis</name>
    <dbReference type="NCBI Taxonomy" id="2799669"/>
    <lineage>
        <taxon>Bacteria</taxon>
        <taxon>Pseudomonadati</taxon>
        <taxon>Pseudomonadota</taxon>
        <taxon>Gammaproteobacteria</taxon>
        <taxon>Thiotrichales</taxon>
        <taxon>Thiotrichaceae</taxon>
        <taxon>Thiothrix</taxon>
    </lineage>
</organism>
<keyword evidence="1" id="KW-0677">Repeat</keyword>
<evidence type="ECO:0000256" key="1">
    <source>
        <dbReference type="ARBA" id="ARBA00022737"/>
    </source>
</evidence>
<protein>
    <submittedName>
        <fullName evidence="4">Ankyrin repeat domain-containing protein</fullName>
    </submittedName>
</protein>
<dbReference type="Gene3D" id="1.25.40.20">
    <property type="entry name" value="Ankyrin repeat-containing domain"/>
    <property type="match status" value="1"/>
</dbReference>
<dbReference type="SMART" id="SM00248">
    <property type="entry name" value="ANK"/>
    <property type="match status" value="3"/>
</dbReference>
<evidence type="ECO:0000313" key="4">
    <source>
        <dbReference type="EMBL" id="QLQ32792.1"/>
    </source>
</evidence>